<sequence length="343" mass="38484">MQQQSSRSKIQQLQGLSHAIQLPKKVAICKCSAHTDILSLSSHSSESDSFLMSPKRQRTEDAFQMSPKSWDSDIVVTTTAGLPPSTTTKSEEGSCEDQYPGSCGPCSQFHKISKQCHRKFQSNQRILKAVMRPGNIPTKCVHPLLQKSKAVVWLLMALFHTEDVKKYGFNAILEPLVHDLKVLECTGIELPFCVEPVHGTIAQHGQVTRYCVLNDQVPVLALYFDGQSYLRPDFHLSRPTVAQLIHLLHSPSDHGWGKGLEVLVFLFWLASTTSYRVVSQAFSIPCSTVHDIIHRVANKIIGLKNRVIYFSPLEELERISTGFKRLYGCNIRIKPPSCSVLFQ</sequence>
<dbReference type="Proteomes" id="UP000438429">
    <property type="component" value="Unassembled WGS sequence"/>
</dbReference>
<dbReference type="AlphaFoldDB" id="A0A6A4RXE7"/>
<reference evidence="2 3" key="1">
    <citation type="submission" date="2019-06" db="EMBL/GenBank/DDBJ databases">
        <title>Draft genomes of female and male turbot (Scophthalmus maximus).</title>
        <authorList>
            <person name="Xu H."/>
            <person name="Xu X.-W."/>
            <person name="Shao C."/>
            <person name="Chen S."/>
        </authorList>
    </citation>
    <scope>NUCLEOTIDE SEQUENCE [LARGE SCALE GENOMIC DNA]</scope>
    <source>
        <strain evidence="2">Ysfricsl-2016a</strain>
        <tissue evidence="2">Blood</tissue>
    </source>
</reference>
<feature type="compositionally biased region" description="Low complexity" evidence="1">
    <location>
        <begin position="44"/>
        <end position="53"/>
    </location>
</feature>
<evidence type="ECO:0000313" key="3">
    <source>
        <dbReference type="Proteomes" id="UP000438429"/>
    </source>
</evidence>
<evidence type="ECO:0008006" key="4">
    <source>
        <dbReference type="Google" id="ProtNLM"/>
    </source>
</evidence>
<protein>
    <recommendedName>
        <fullName evidence="4">DDE Tnp4 domain-containing protein</fullName>
    </recommendedName>
</protein>
<comment type="caution">
    <text evidence="2">The sequence shown here is derived from an EMBL/GenBank/DDBJ whole genome shotgun (WGS) entry which is preliminary data.</text>
</comment>
<evidence type="ECO:0000256" key="1">
    <source>
        <dbReference type="SAM" id="MobiDB-lite"/>
    </source>
</evidence>
<name>A0A6A4RXE7_SCOMX</name>
<proteinExistence type="predicted"/>
<gene>
    <name evidence="2" type="ORF">F2P81_023400</name>
</gene>
<organism evidence="2 3">
    <name type="scientific">Scophthalmus maximus</name>
    <name type="common">Turbot</name>
    <name type="synonym">Psetta maxima</name>
    <dbReference type="NCBI Taxonomy" id="52904"/>
    <lineage>
        <taxon>Eukaryota</taxon>
        <taxon>Metazoa</taxon>
        <taxon>Chordata</taxon>
        <taxon>Craniata</taxon>
        <taxon>Vertebrata</taxon>
        <taxon>Euteleostomi</taxon>
        <taxon>Actinopterygii</taxon>
        <taxon>Neopterygii</taxon>
        <taxon>Teleostei</taxon>
        <taxon>Neoteleostei</taxon>
        <taxon>Acanthomorphata</taxon>
        <taxon>Carangaria</taxon>
        <taxon>Pleuronectiformes</taxon>
        <taxon>Pleuronectoidei</taxon>
        <taxon>Scophthalmidae</taxon>
        <taxon>Scophthalmus</taxon>
    </lineage>
</organism>
<feature type="region of interest" description="Disordered" evidence="1">
    <location>
        <begin position="44"/>
        <end position="64"/>
    </location>
</feature>
<dbReference type="EMBL" id="VEVO01000021">
    <property type="protein sequence ID" value="KAF0024598.1"/>
    <property type="molecule type" value="Genomic_DNA"/>
</dbReference>
<accession>A0A6A4RXE7</accession>
<evidence type="ECO:0000313" key="2">
    <source>
        <dbReference type="EMBL" id="KAF0024598.1"/>
    </source>
</evidence>